<dbReference type="InParanoid" id="A0A1J7J5V3"/>
<dbReference type="AlphaFoldDB" id="A0A1J7J5V3"/>
<dbReference type="Proteomes" id="UP000182658">
    <property type="component" value="Unassembled WGS sequence"/>
</dbReference>
<reference evidence="1 2" key="1">
    <citation type="submission" date="2016-10" db="EMBL/GenBank/DDBJ databases">
        <title>Draft genome sequence of Coniochaeta ligniaria NRRL30616, a lignocellulolytic fungus for bioabatement of inhibitors in plant biomass hydrolysates.</title>
        <authorList>
            <consortium name="DOE Joint Genome Institute"/>
            <person name="Jimenez D.J."/>
            <person name="Hector R.E."/>
            <person name="Riley R."/>
            <person name="Sun H."/>
            <person name="Grigoriev I.V."/>
            <person name="Van Elsas J.D."/>
            <person name="Nichols N.N."/>
        </authorList>
    </citation>
    <scope>NUCLEOTIDE SEQUENCE [LARGE SCALE GENOMIC DNA]</scope>
    <source>
        <strain evidence="1 2">NRRL 30616</strain>
    </source>
</reference>
<evidence type="ECO:0000313" key="1">
    <source>
        <dbReference type="EMBL" id="OIW25184.1"/>
    </source>
</evidence>
<dbReference type="EMBL" id="KV875102">
    <property type="protein sequence ID" value="OIW25184.1"/>
    <property type="molecule type" value="Genomic_DNA"/>
</dbReference>
<sequence length="186" mass="20860">MVFSWSGTYKWLAWLTDVYNGGITALYTNTQKGWLLHFPGVGLHHYDTTTCFSAFGAFFFFELRAHFTPSSTMWTTKGSVYLYGPCLLIMGPRGGARALRWTEGAKKKPQSIVHKRGKGKKCFLAGSIGTRKTSAAVGGWSFAGLRPPDLLVLRWTLSEGHRRRAERERGRGLIPSDHLLLLHVGW</sequence>
<organism evidence="1 2">
    <name type="scientific">Coniochaeta ligniaria NRRL 30616</name>
    <dbReference type="NCBI Taxonomy" id="1408157"/>
    <lineage>
        <taxon>Eukaryota</taxon>
        <taxon>Fungi</taxon>
        <taxon>Dikarya</taxon>
        <taxon>Ascomycota</taxon>
        <taxon>Pezizomycotina</taxon>
        <taxon>Sordariomycetes</taxon>
        <taxon>Sordariomycetidae</taxon>
        <taxon>Coniochaetales</taxon>
        <taxon>Coniochaetaceae</taxon>
        <taxon>Coniochaeta</taxon>
    </lineage>
</organism>
<protein>
    <submittedName>
        <fullName evidence="1">Uncharacterized protein</fullName>
    </submittedName>
</protein>
<accession>A0A1J7J5V3</accession>
<gene>
    <name evidence="1" type="ORF">CONLIGDRAFT_84105</name>
</gene>
<evidence type="ECO:0000313" key="2">
    <source>
        <dbReference type="Proteomes" id="UP000182658"/>
    </source>
</evidence>
<keyword evidence="2" id="KW-1185">Reference proteome</keyword>
<proteinExistence type="predicted"/>
<name>A0A1J7J5V3_9PEZI</name>